<feature type="compositionally biased region" description="Basic and acidic residues" evidence="5">
    <location>
        <begin position="789"/>
        <end position="798"/>
    </location>
</feature>
<evidence type="ECO:0000256" key="2">
    <source>
        <dbReference type="ARBA" id="ARBA00023117"/>
    </source>
</evidence>
<evidence type="ECO:0000313" key="9">
    <source>
        <dbReference type="Proteomes" id="UP001154282"/>
    </source>
</evidence>
<keyword evidence="3" id="KW-0804">Transcription</keyword>
<feature type="compositionally biased region" description="Pro residues" evidence="5">
    <location>
        <begin position="297"/>
        <end position="306"/>
    </location>
</feature>
<feature type="domain" description="Bromo" evidence="6">
    <location>
        <begin position="518"/>
        <end position="590"/>
    </location>
</feature>
<evidence type="ECO:0000259" key="7">
    <source>
        <dbReference type="PROSITE" id="PS51525"/>
    </source>
</evidence>
<sequence>MASGSAVGGEGVGNDGPKEKPRYSESKVYTRKSFKGLRNSLANNSNTKGTTANGATLTTAGTTTVTAPTSATIDQNGSNKDNAADYVSVKASEPLALVLEDTGSAQPQPQPHDDNSSQASEAQALVSEDADSAKPQVAASVEVSETQPLRSEDTGSIPPEDNESNKVDEPQALVSVDTGSAQQSRDSGSIRVCEPQASVIEYTDSAQPPDGGSIEVPQPQVLVSEVTDSAQPPQQHEQHLQQPPQEQHQLRELVQEQEQLGDQVQEQPGKPKQPEQQDRQGELAEELAGQQKQPEIAEPPPMPPPLRLDVTSDDSSSLQRQHVDAAASLRREEEPAGNGAGKEGLESRTKINLASVSKLEMRQIRRKLEDELNTVKMLVKRIEAKQGQLGVATISSSLPLRHSVLDSRLTRVNSDVGSVGVPREVTTSITTPTPRQTRPLHQLSVSVLENSQGAAENVEKEKRTPKANQFYRNSDFLLAKDKFPPAESNKKSKSGSKIRFGSNTKIFRNCTSLLERLMKHKHGWVFNAPVDVEGLRLHDYYTIIKHPMDLGTVKARLNKNWYKSPEEFAEDVRLTFHNALTYNPKGQDVHIMAEQLLTMFEERWAVVKEDYDRETRLAPYDMGFPTPTSRKVPSLSLPSLDMRRMLDRSESMTYPSVDIRQRPIGITPSGRTPAPKKPKAKDPHKRDMTYEEKQKLSTNLQSLPSDKLDNIVQIIKKRNSALSQRDDEIEVDIDSVDAETLWELDRFVTNYKKSLSKNKRKAELAMQVRTEVERNVQQKQALLSSATDPPKEANEGERNISNLSPALVDRQADNGSRSSSSSSSSSGSGSSSSDSDSDSSSASGSDIGR</sequence>
<keyword evidence="2 4" id="KW-0103">Bromodomain</keyword>
<gene>
    <name evidence="8" type="ORF">LITE_LOCUS34799</name>
</gene>
<name>A0AAV0NRB7_9ROSI</name>
<keyword evidence="1" id="KW-0805">Transcription regulation</keyword>
<dbReference type="PRINTS" id="PR00503">
    <property type="entry name" value="BROMODOMAIN"/>
</dbReference>
<dbReference type="InterPro" id="IPR036427">
    <property type="entry name" value="Bromodomain-like_sf"/>
</dbReference>
<feature type="compositionally biased region" description="Basic and acidic residues" evidence="5">
    <location>
        <begin position="16"/>
        <end position="25"/>
    </location>
</feature>
<dbReference type="EMBL" id="CAMGYJ010000008">
    <property type="protein sequence ID" value="CAI0461124.1"/>
    <property type="molecule type" value="Genomic_DNA"/>
</dbReference>
<dbReference type="CDD" id="cd05506">
    <property type="entry name" value="Bromo_plant1"/>
    <property type="match status" value="1"/>
</dbReference>
<feature type="domain" description="NET" evidence="7">
    <location>
        <begin position="678"/>
        <end position="759"/>
    </location>
</feature>
<evidence type="ECO:0000256" key="3">
    <source>
        <dbReference type="ARBA" id="ARBA00023163"/>
    </source>
</evidence>
<dbReference type="Pfam" id="PF00439">
    <property type="entry name" value="Bromodomain"/>
    <property type="match status" value="1"/>
</dbReference>
<evidence type="ECO:0008006" key="10">
    <source>
        <dbReference type="Google" id="ProtNLM"/>
    </source>
</evidence>
<evidence type="ECO:0000256" key="4">
    <source>
        <dbReference type="PROSITE-ProRule" id="PRU00035"/>
    </source>
</evidence>
<accession>A0AAV0NRB7</accession>
<feature type="compositionally biased region" description="Low complexity" evidence="5">
    <location>
        <begin position="42"/>
        <end position="72"/>
    </location>
</feature>
<evidence type="ECO:0000256" key="1">
    <source>
        <dbReference type="ARBA" id="ARBA00023015"/>
    </source>
</evidence>
<organism evidence="8 9">
    <name type="scientific">Linum tenue</name>
    <dbReference type="NCBI Taxonomy" id="586396"/>
    <lineage>
        <taxon>Eukaryota</taxon>
        <taxon>Viridiplantae</taxon>
        <taxon>Streptophyta</taxon>
        <taxon>Embryophyta</taxon>
        <taxon>Tracheophyta</taxon>
        <taxon>Spermatophyta</taxon>
        <taxon>Magnoliopsida</taxon>
        <taxon>eudicotyledons</taxon>
        <taxon>Gunneridae</taxon>
        <taxon>Pentapetalae</taxon>
        <taxon>rosids</taxon>
        <taxon>fabids</taxon>
        <taxon>Malpighiales</taxon>
        <taxon>Linaceae</taxon>
        <taxon>Linum</taxon>
    </lineage>
</organism>
<evidence type="ECO:0000313" key="8">
    <source>
        <dbReference type="EMBL" id="CAI0461124.1"/>
    </source>
</evidence>
<evidence type="ECO:0000259" key="6">
    <source>
        <dbReference type="PROSITE" id="PS50014"/>
    </source>
</evidence>
<dbReference type="PROSITE" id="PS51525">
    <property type="entry name" value="NET"/>
    <property type="match status" value="1"/>
</dbReference>
<feature type="region of interest" description="Disordered" evidence="5">
    <location>
        <begin position="1"/>
        <end position="346"/>
    </location>
</feature>
<dbReference type="InterPro" id="IPR027353">
    <property type="entry name" value="NET_dom"/>
</dbReference>
<feature type="compositionally biased region" description="Low complexity" evidence="5">
    <location>
        <begin position="815"/>
        <end position="849"/>
    </location>
</feature>
<dbReference type="InterPro" id="IPR001487">
    <property type="entry name" value="Bromodomain"/>
</dbReference>
<evidence type="ECO:0000256" key="5">
    <source>
        <dbReference type="SAM" id="MobiDB-lite"/>
    </source>
</evidence>
<dbReference type="SMART" id="SM00297">
    <property type="entry name" value="BROMO"/>
    <property type="match status" value="1"/>
</dbReference>
<comment type="caution">
    <text evidence="8">The sequence shown here is derived from an EMBL/GenBank/DDBJ whole genome shotgun (WGS) entry which is preliminary data.</text>
</comment>
<dbReference type="Gene3D" id="1.20.920.10">
    <property type="entry name" value="Bromodomain-like"/>
    <property type="match status" value="1"/>
</dbReference>
<dbReference type="Proteomes" id="UP001154282">
    <property type="component" value="Unassembled WGS sequence"/>
</dbReference>
<dbReference type="InterPro" id="IPR038336">
    <property type="entry name" value="NET_sf"/>
</dbReference>
<feature type="compositionally biased region" description="Low complexity" evidence="5">
    <location>
        <begin position="256"/>
        <end position="270"/>
    </location>
</feature>
<keyword evidence="9" id="KW-1185">Reference proteome</keyword>
<reference evidence="8" key="1">
    <citation type="submission" date="2022-08" db="EMBL/GenBank/DDBJ databases">
        <authorList>
            <person name="Gutierrez-Valencia J."/>
        </authorList>
    </citation>
    <scope>NUCLEOTIDE SEQUENCE</scope>
</reference>
<feature type="region of interest" description="Disordered" evidence="5">
    <location>
        <begin position="662"/>
        <end position="688"/>
    </location>
</feature>
<dbReference type="Gene3D" id="1.20.1270.220">
    <property type="match status" value="1"/>
</dbReference>
<dbReference type="PANTHER" id="PTHR45926">
    <property type="entry name" value="OSJNBA0053K19.4 PROTEIN"/>
    <property type="match status" value="1"/>
</dbReference>
<feature type="compositionally biased region" description="Low complexity" evidence="5">
    <location>
        <begin position="231"/>
        <end position="247"/>
    </location>
</feature>
<dbReference type="AlphaFoldDB" id="A0AAV0NRB7"/>
<feature type="compositionally biased region" description="Polar residues" evidence="5">
    <location>
        <begin position="177"/>
        <end position="187"/>
    </location>
</feature>
<feature type="compositionally biased region" description="Gly residues" evidence="5">
    <location>
        <begin position="1"/>
        <end position="14"/>
    </location>
</feature>
<feature type="compositionally biased region" description="Basic and acidic residues" evidence="5">
    <location>
        <begin position="272"/>
        <end position="282"/>
    </location>
</feature>
<protein>
    <recommendedName>
        <fullName evidence="10">Transcription factor GTE4</fullName>
    </recommendedName>
</protein>
<dbReference type="SUPFAM" id="SSF47370">
    <property type="entry name" value="Bromodomain"/>
    <property type="match status" value="1"/>
</dbReference>
<dbReference type="Pfam" id="PF17035">
    <property type="entry name" value="BET"/>
    <property type="match status" value="1"/>
</dbReference>
<dbReference type="PROSITE" id="PS50014">
    <property type="entry name" value="BROMODOMAIN_2"/>
    <property type="match status" value="1"/>
</dbReference>
<proteinExistence type="predicted"/>
<dbReference type="InterPro" id="IPR037377">
    <property type="entry name" value="GTE_bromo"/>
</dbReference>
<feature type="region of interest" description="Disordered" evidence="5">
    <location>
        <begin position="782"/>
        <end position="849"/>
    </location>
</feature>